<dbReference type="RefSeq" id="WP_123783184.1">
    <property type="nucleotide sequence ID" value="NZ_RKIK01000077.1"/>
</dbReference>
<sequence length="147" mass="15194">MNLFVAALSGLLFGLGMAVSGMIDPAKVIGFLDVAGNWDPSLAFVMGGALAVFMPAYFVLIKPRAHSVSGAEYCLPTNNTIDKRLVIGAALFGVGWGVAGVCPGPAVASLSYGNVGIWIFIATMLLGSLLTQSLSSSKTRLNKLSAK</sequence>
<feature type="transmembrane region" description="Helical" evidence="1">
    <location>
        <begin position="85"/>
        <end position="106"/>
    </location>
</feature>
<dbReference type="Proteomes" id="UP000278792">
    <property type="component" value="Unassembled WGS sequence"/>
</dbReference>
<keyword evidence="1" id="KW-0472">Membrane</keyword>
<feature type="transmembrane region" description="Helical" evidence="1">
    <location>
        <begin position="42"/>
        <end position="60"/>
    </location>
</feature>
<dbReference type="EMBL" id="RKIK01000077">
    <property type="protein sequence ID" value="ROV58449.1"/>
    <property type="molecule type" value="Genomic_DNA"/>
</dbReference>
<evidence type="ECO:0000256" key="1">
    <source>
        <dbReference type="SAM" id="Phobius"/>
    </source>
</evidence>
<reference evidence="2 3" key="1">
    <citation type="submission" date="2018-11" db="EMBL/GenBank/DDBJ databases">
        <title>Vibrio ponticus strain CAIM 1751 pathogenic for the snapper Lutjanus guttatus.</title>
        <authorList>
            <person name="Soto-Rodriguez S."/>
            <person name="Lozano-Olvera R."/>
            <person name="Gomez-Gil B."/>
        </authorList>
    </citation>
    <scope>NUCLEOTIDE SEQUENCE [LARGE SCALE GENOMIC DNA]</scope>
    <source>
        <strain evidence="2 3">CAIM 1751</strain>
    </source>
</reference>
<feature type="transmembrane region" description="Helical" evidence="1">
    <location>
        <begin position="112"/>
        <end position="131"/>
    </location>
</feature>
<gene>
    <name evidence="2" type="ORF">EGH82_18395</name>
</gene>
<dbReference type="AlphaFoldDB" id="A0A3N3DVQ4"/>
<proteinExistence type="predicted"/>
<organism evidence="2 3">
    <name type="scientific">Vibrio ponticus</name>
    <dbReference type="NCBI Taxonomy" id="265668"/>
    <lineage>
        <taxon>Bacteria</taxon>
        <taxon>Pseudomonadati</taxon>
        <taxon>Pseudomonadota</taxon>
        <taxon>Gammaproteobacteria</taxon>
        <taxon>Vibrionales</taxon>
        <taxon>Vibrionaceae</taxon>
        <taxon>Vibrio</taxon>
    </lineage>
</organism>
<evidence type="ECO:0000313" key="2">
    <source>
        <dbReference type="EMBL" id="ROV58449.1"/>
    </source>
</evidence>
<keyword evidence="1" id="KW-0812">Transmembrane</keyword>
<accession>A0A3N3DVQ4</accession>
<name>A0A3N3DVQ4_9VIBR</name>
<keyword evidence="1" id="KW-1133">Transmembrane helix</keyword>
<protein>
    <submittedName>
        <fullName evidence="2">YeeE/YedE family protein</fullName>
    </submittedName>
</protein>
<comment type="caution">
    <text evidence="2">The sequence shown here is derived from an EMBL/GenBank/DDBJ whole genome shotgun (WGS) entry which is preliminary data.</text>
</comment>
<evidence type="ECO:0000313" key="3">
    <source>
        <dbReference type="Proteomes" id="UP000278792"/>
    </source>
</evidence>
<dbReference type="Pfam" id="PF20398">
    <property type="entry name" value="DUF6691"/>
    <property type="match status" value="1"/>
</dbReference>
<dbReference type="InterPro" id="IPR046513">
    <property type="entry name" value="DUF6691"/>
</dbReference>